<comment type="caution">
    <text evidence="1">The sequence shown here is derived from an EMBL/GenBank/DDBJ whole genome shotgun (WGS) entry which is preliminary data.</text>
</comment>
<dbReference type="Proteomes" id="UP000192713">
    <property type="component" value="Unassembled WGS sequence"/>
</dbReference>
<gene>
    <name evidence="1" type="ORF">BST28_08225</name>
</gene>
<evidence type="ECO:0000313" key="2">
    <source>
        <dbReference type="Proteomes" id="UP000192713"/>
    </source>
</evidence>
<dbReference type="EMBL" id="MVHU01000009">
    <property type="protein sequence ID" value="ORA80739.1"/>
    <property type="molecule type" value="Genomic_DNA"/>
</dbReference>
<dbReference type="AlphaFoldDB" id="A0A1X0E807"/>
<accession>A0A1X0E807</accession>
<proteinExistence type="predicted"/>
<sequence length="189" mass="20494">MSTTHPVDTAIPTHVRIRNTDPNRRGCHAADAIVCRADRLADALLESGWFAVLPDLIAPELQRALLAGRCTDGMERTLDIAIENLSEGSATLPDMNTTTIPPRRPALPVGATSCDDFDPEDDTRIVQADLGGVVLWAVQDRDGQLPLDEIAIMVDGCDLTDAYSAARLRELIPTLERAADLADQWAGKR</sequence>
<protein>
    <submittedName>
        <fullName evidence="1">Uncharacterized protein</fullName>
    </submittedName>
</protein>
<evidence type="ECO:0000313" key="1">
    <source>
        <dbReference type="EMBL" id="ORA80739.1"/>
    </source>
</evidence>
<reference evidence="1 2" key="1">
    <citation type="submission" date="2017-02" db="EMBL/GenBank/DDBJ databases">
        <title>The new phylogeny of genus Mycobacterium.</title>
        <authorList>
            <person name="Tortoli E."/>
            <person name="Trovato A."/>
            <person name="Cirillo D.M."/>
        </authorList>
    </citation>
    <scope>NUCLEOTIDE SEQUENCE [LARGE SCALE GENOMIC DNA]</scope>
    <source>
        <strain evidence="1 2">DSM 45093</strain>
    </source>
</reference>
<dbReference type="RefSeq" id="WP_083080634.1">
    <property type="nucleotide sequence ID" value="NZ_MVHU01000009.1"/>
</dbReference>
<name>A0A1X0E807_9MYCO</name>
<organism evidence="1 2">
    <name type="scientific">Mycolicibacter kumamotonensis</name>
    <dbReference type="NCBI Taxonomy" id="354243"/>
    <lineage>
        <taxon>Bacteria</taxon>
        <taxon>Bacillati</taxon>
        <taxon>Actinomycetota</taxon>
        <taxon>Actinomycetes</taxon>
        <taxon>Mycobacteriales</taxon>
        <taxon>Mycobacteriaceae</taxon>
        <taxon>Mycolicibacter</taxon>
    </lineage>
</organism>